<feature type="transmembrane region" description="Helical" evidence="2">
    <location>
        <begin position="280"/>
        <end position="301"/>
    </location>
</feature>
<keyword evidence="4" id="KW-1185">Reference proteome</keyword>
<accession>A0ABR9DFB2</accession>
<keyword evidence="2" id="KW-0472">Membrane</keyword>
<evidence type="ECO:0000256" key="2">
    <source>
        <dbReference type="SAM" id="Phobius"/>
    </source>
</evidence>
<evidence type="ECO:0000313" key="3">
    <source>
        <dbReference type="EMBL" id="MBD9361768.1"/>
    </source>
</evidence>
<protein>
    <recommendedName>
        <fullName evidence="5">Transmembrane protein</fullName>
    </recommendedName>
</protein>
<dbReference type="EMBL" id="JACXST010000002">
    <property type="protein sequence ID" value="MBD9361768.1"/>
    <property type="molecule type" value="Genomic_DNA"/>
</dbReference>
<keyword evidence="2" id="KW-0812">Transmembrane</keyword>
<reference evidence="3 4" key="1">
    <citation type="submission" date="2020-09" db="EMBL/GenBank/DDBJ databases">
        <title>Methylomonas albis sp. nov. and Methylomonas fluvii sp. nov.: Two cold-adapted methanotrophs from the River Elbe and an amended description of Methylovulum psychrotolerans strain Eb1.</title>
        <authorList>
            <person name="Bussmann I.K."/>
            <person name="Klings K.-W."/>
            <person name="Warnstedt J."/>
            <person name="Hoppert M."/>
            <person name="Saborowski A."/>
            <person name="Horn F."/>
            <person name="Liebner S."/>
        </authorList>
    </citation>
    <scope>NUCLEOTIDE SEQUENCE [LARGE SCALE GENOMIC DNA]</scope>
    <source>
        <strain evidence="3 4">EbB</strain>
    </source>
</reference>
<evidence type="ECO:0000313" key="4">
    <source>
        <dbReference type="Proteomes" id="UP000641152"/>
    </source>
</evidence>
<feature type="transmembrane region" description="Helical" evidence="2">
    <location>
        <begin position="223"/>
        <end position="243"/>
    </location>
</feature>
<feature type="region of interest" description="Disordered" evidence="1">
    <location>
        <begin position="41"/>
        <end position="60"/>
    </location>
</feature>
<dbReference type="RefSeq" id="WP_192394541.1">
    <property type="nucleotide sequence ID" value="NZ_CAJHIU010000002.1"/>
</dbReference>
<sequence>MKTLDKIKDLLVSSEQIHLSGIGQFQRLDINKLKKELRLDERAKENGSKQLPSSGSEDFDDVESEIINTIEAERGICLNEFSDHLTTYNQRLANLNIEARLTQVTLAAKEAIGDFKAQIHQGQDDLEIARDDVDKHANQLKNFKLEHGLTRPAHYPRSKVFHLGVIAIIFVAECLFNALFLAVGNEFGLLGGVGEAFVISLVNIGIALFLGRKAVPFIFHKHFGLKLFWGAIILIFCLGNFGFNLLVAHYRDALAIEMSDKAAITAMSSFMASPFNITDFKSWIMVGVGCFFALIALFDGLGMDDPYPKYGHWDRLRRRAYETYADKKASLLEDLKDTRDGASIGLAQLKEDLIKRRQEHDSIIANRTNLLINFDTHQNYLESCGRELITFYRARNRESRNTKPPKHFDHAWRLERKHSPVLPPLSLSDERLNEVMIEASTTIQAAISDVMDEFDRAINKIEQISTILYQKETNHVETQ</sequence>
<feature type="transmembrane region" description="Helical" evidence="2">
    <location>
        <begin position="189"/>
        <end position="211"/>
    </location>
</feature>
<comment type="caution">
    <text evidence="3">The sequence shown here is derived from an EMBL/GenBank/DDBJ whole genome shotgun (WGS) entry which is preliminary data.</text>
</comment>
<gene>
    <name evidence="3" type="ORF">EBB_14805</name>
</gene>
<name>A0ABR9DFB2_9GAMM</name>
<evidence type="ECO:0000256" key="1">
    <source>
        <dbReference type="SAM" id="MobiDB-lite"/>
    </source>
</evidence>
<feature type="transmembrane region" description="Helical" evidence="2">
    <location>
        <begin position="160"/>
        <end position="183"/>
    </location>
</feature>
<evidence type="ECO:0008006" key="5">
    <source>
        <dbReference type="Google" id="ProtNLM"/>
    </source>
</evidence>
<dbReference type="Proteomes" id="UP000641152">
    <property type="component" value="Unassembled WGS sequence"/>
</dbReference>
<proteinExistence type="predicted"/>
<keyword evidence="2" id="KW-1133">Transmembrane helix</keyword>
<organism evidence="3 4">
    <name type="scientific">Methylomonas fluvii</name>
    <dbReference type="NCBI Taxonomy" id="1854564"/>
    <lineage>
        <taxon>Bacteria</taxon>
        <taxon>Pseudomonadati</taxon>
        <taxon>Pseudomonadota</taxon>
        <taxon>Gammaproteobacteria</taxon>
        <taxon>Methylococcales</taxon>
        <taxon>Methylococcaceae</taxon>
        <taxon>Methylomonas</taxon>
    </lineage>
</organism>